<keyword evidence="3" id="KW-1185">Reference proteome</keyword>
<evidence type="ECO:0008006" key="4">
    <source>
        <dbReference type="Google" id="ProtNLM"/>
    </source>
</evidence>
<keyword evidence="1" id="KW-0472">Membrane</keyword>
<reference evidence="3" key="1">
    <citation type="journal article" date="2019" name="Int. J. Syst. Evol. Microbiol.">
        <title>The Global Catalogue of Microorganisms (GCM) 10K type strain sequencing project: providing services to taxonomists for standard genome sequencing and annotation.</title>
        <authorList>
            <consortium name="The Broad Institute Genomics Platform"/>
            <consortium name="The Broad Institute Genome Sequencing Center for Infectious Disease"/>
            <person name="Wu L."/>
            <person name="Ma J."/>
        </authorList>
    </citation>
    <scope>NUCLEOTIDE SEQUENCE [LARGE SCALE GENOMIC DNA]</scope>
    <source>
        <strain evidence="3">CECT 8289</strain>
    </source>
</reference>
<keyword evidence="1" id="KW-1133">Transmembrane helix</keyword>
<dbReference type="RefSeq" id="WP_379710065.1">
    <property type="nucleotide sequence ID" value="NZ_JBHSCZ010000002.1"/>
</dbReference>
<accession>A0ABV8QUW6</accession>
<gene>
    <name evidence="2" type="ORF">ACFOWM_11290</name>
</gene>
<comment type="caution">
    <text evidence="2">The sequence shown here is derived from an EMBL/GenBank/DDBJ whole genome shotgun (WGS) entry which is preliminary data.</text>
</comment>
<protein>
    <recommendedName>
        <fullName evidence="4">Polysaccharide chain length determinant N-terminal domain-containing protein</fullName>
    </recommendedName>
</protein>
<name>A0ABV8QUW6_9BACT</name>
<evidence type="ECO:0000313" key="2">
    <source>
        <dbReference type="EMBL" id="MFC4263468.1"/>
    </source>
</evidence>
<keyword evidence="1" id="KW-0812">Transmembrane</keyword>
<evidence type="ECO:0000256" key="1">
    <source>
        <dbReference type="SAM" id="Phobius"/>
    </source>
</evidence>
<feature type="transmembrane region" description="Helical" evidence="1">
    <location>
        <begin position="297"/>
        <end position="321"/>
    </location>
</feature>
<dbReference type="PANTHER" id="PTHR32309">
    <property type="entry name" value="TYROSINE-PROTEIN KINASE"/>
    <property type="match status" value="1"/>
</dbReference>
<dbReference type="PANTHER" id="PTHR32309:SF31">
    <property type="entry name" value="CAPSULAR EXOPOLYSACCHARIDE FAMILY"/>
    <property type="match status" value="1"/>
</dbReference>
<feature type="transmembrane region" description="Helical" evidence="1">
    <location>
        <begin position="17"/>
        <end position="36"/>
    </location>
</feature>
<dbReference type="Proteomes" id="UP001595907">
    <property type="component" value="Unassembled WGS sequence"/>
</dbReference>
<sequence length="342" mass="38397">MTSQILIKNLLDRLNKFKFVILGAALILAVLLYFYVNSLPTSYSIKATVFPLTSGSDNSSASSRIGEILGANGANSKSITDDANVNIEEVAKSRKTREAVALVRLPQFKNKTIAEVLIDNYNKYKSYSAPELATPKDTVALAATGSSLLAGYYTVKINKNSLLEVDFTSKDKDLISPTTYVLIDKISTFYKELKIKKAQYDFDFTQRKVDSFQNLINQYDKERIDINNKSIFVPPSKLQYTVPVENLENKKLLVLAQYNNAVSNREEALWRLQKVTPIIEILDRPEPPFIPVKPSKMVYAFGGFILGLILFSLIFIADILYKYANKQIKSSIDSKLNNQTTA</sequence>
<proteinExistence type="predicted"/>
<dbReference type="EMBL" id="JBHSCZ010000002">
    <property type="protein sequence ID" value="MFC4263468.1"/>
    <property type="molecule type" value="Genomic_DNA"/>
</dbReference>
<dbReference type="InterPro" id="IPR050445">
    <property type="entry name" value="Bact_polysacc_biosynth/exp"/>
</dbReference>
<organism evidence="2 3">
    <name type="scientific">Ferruginibacter yonginensis</name>
    <dbReference type="NCBI Taxonomy" id="1310416"/>
    <lineage>
        <taxon>Bacteria</taxon>
        <taxon>Pseudomonadati</taxon>
        <taxon>Bacteroidota</taxon>
        <taxon>Chitinophagia</taxon>
        <taxon>Chitinophagales</taxon>
        <taxon>Chitinophagaceae</taxon>
        <taxon>Ferruginibacter</taxon>
    </lineage>
</organism>
<evidence type="ECO:0000313" key="3">
    <source>
        <dbReference type="Proteomes" id="UP001595907"/>
    </source>
</evidence>